<feature type="compositionally biased region" description="Basic and acidic residues" evidence="1">
    <location>
        <begin position="468"/>
        <end position="484"/>
    </location>
</feature>
<sequence>MPIYNHEGGSEASGDKGEKYKQAIEEYLRARGFSIERRSNHHSTTEDLAAVGVGDDFLYFGGEKVGDAVKEFWRVEAKATKLSRLDDDFLTELARVFIDYCEEDGQFAYHIFASYLQAFEKWERIFDPRKNTPEHIEDYFETMGENQKLNEAELTAFNQLDLEDFERFLGDVFVHRATWNRLGQMAEDERGVDREKWDFYTRENAPVHERETLVANFLRISGFPESIYIGRNLADHPEDIFVDNPRHLPIWVEEGSFYSLLPPSEMSQSLIQFVEEDSVRSRPFLEWLNVEEEAPRLAKRLFNRAVRERAVTRYEGCKLVRHRYENRLLFEHETEGSDAGDGDMNKTKIEGWDVAMDWSGYAAHRYANPVVKRYDDQFYVFIDTGWMFSRSGRGASIIDGDLASELHNDLQSAGHGNPNNLKAQFRQWRAYLWMDGSDREGLSPPGDDPQELEFDAVESLRIGKRPPKNTEEREHLMQRGVDDY</sequence>
<dbReference type="Proteomes" id="UP001057580">
    <property type="component" value="Chromosome"/>
</dbReference>
<evidence type="ECO:0000256" key="1">
    <source>
        <dbReference type="SAM" id="MobiDB-lite"/>
    </source>
</evidence>
<gene>
    <name evidence="2" type="ORF">N0B31_05200</name>
</gene>
<evidence type="ECO:0008006" key="4">
    <source>
        <dbReference type="Google" id="ProtNLM"/>
    </source>
</evidence>
<dbReference type="RefSeq" id="WP_260594787.1">
    <property type="nucleotide sequence ID" value="NZ_CP104003.1"/>
</dbReference>
<reference evidence="2" key="1">
    <citation type="submission" date="2022-09" db="EMBL/GenBank/DDBJ databases">
        <title>Diverse halophilic archaea isolated from saline environments.</title>
        <authorList>
            <person name="Cui H.-L."/>
        </authorList>
    </citation>
    <scope>NUCLEOTIDE SEQUENCE</scope>
    <source>
        <strain evidence="2">ZS-35-S2</strain>
    </source>
</reference>
<evidence type="ECO:0000313" key="3">
    <source>
        <dbReference type="Proteomes" id="UP001057580"/>
    </source>
</evidence>
<dbReference type="GeneID" id="74941796"/>
<protein>
    <recommendedName>
        <fullName evidence="4">Restriction endonuclease</fullName>
    </recommendedName>
</protein>
<dbReference type="EMBL" id="CP104003">
    <property type="protein sequence ID" value="UWM55681.1"/>
    <property type="molecule type" value="Genomic_DNA"/>
</dbReference>
<proteinExistence type="predicted"/>
<evidence type="ECO:0000313" key="2">
    <source>
        <dbReference type="EMBL" id="UWM55681.1"/>
    </source>
</evidence>
<keyword evidence="3" id="KW-1185">Reference proteome</keyword>
<dbReference type="AlphaFoldDB" id="A0A9E7U983"/>
<dbReference type="KEGG" id="ssai:N0B31_05200"/>
<feature type="region of interest" description="Disordered" evidence="1">
    <location>
        <begin position="462"/>
        <end position="484"/>
    </location>
</feature>
<name>A0A9E7U983_9EURY</name>
<organism evidence="2 3">
    <name type="scientific">Salinirubellus salinus</name>
    <dbReference type="NCBI Taxonomy" id="1364945"/>
    <lineage>
        <taxon>Archaea</taxon>
        <taxon>Methanobacteriati</taxon>
        <taxon>Methanobacteriota</taxon>
        <taxon>Stenosarchaea group</taxon>
        <taxon>Halobacteria</taxon>
        <taxon>Halobacteriales</taxon>
        <taxon>Natronomonadaceae</taxon>
        <taxon>Salinirubellus</taxon>
    </lineage>
</organism>
<accession>A0A9E7U983</accession>